<evidence type="ECO:0000256" key="19">
    <source>
        <dbReference type="ARBA" id="ARBA00023306"/>
    </source>
</evidence>
<feature type="compositionally biased region" description="Polar residues" evidence="26">
    <location>
        <begin position="503"/>
        <end position="516"/>
    </location>
</feature>
<dbReference type="FunFam" id="1.10.510.10:FF:000219">
    <property type="entry name" value="Putative serine/threonine-protein kinase Nek4"/>
    <property type="match status" value="1"/>
</dbReference>
<comment type="caution">
    <text evidence="28">The sequence shown here is derived from an EMBL/GenBank/DDBJ whole genome shotgun (WGS) entry which is preliminary data.</text>
</comment>
<dbReference type="PROSITE" id="PS50011">
    <property type="entry name" value="PROTEIN_KINASE_DOM"/>
    <property type="match status" value="1"/>
</dbReference>
<keyword evidence="16 25" id="KW-0067">ATP-binding</keyword>
<keyword evidence="7" id="KW-0963">Cytoplasm</keyword>
<keyword evidence="15" id="KW-0418">Kinase</keyword>
<feature type="region of interest" description="Disordered" evidence="26">
    <location>
        <begin position="369"/>
        <end position="726"/>
    </location>
</feature>
<keyword evidence="12" id="KW-0479">Metal-binding</keyword>
<dbReference type="GO" id="GO:0005929">
    <property type="term" value="C:cilium"/>
    <property type="evidence" value="ECO:0007669"/>
    <property type="project" value="UniProtKB-SubCell"/>
</dbReference>
<keyword evidence="9" id="KW-0597">Phosphoprotein</keyword>
<feature type="compositionally biased region" description="Basic and acidic residues" evidence="26">
    <location>
        <begin position="438"/>
        <end position="454"/>
    </location>
</feature>
<dbReference type="GO" id="GO:0005737">
    <property type="term" value="C:cytoplasm"/>
    <property type="evidence" value="ECO:0007669"/>
    <property type="project" value="UniProtKB-SubCell"/>
</dbReference>
<comment type="catalytic activity">
    <reaction evidence="21">
        <text>L-seryl-[protein] + ATP = O-phospho-L-seryl-[protein] + ADP + H(+)</text>
        <dbReference type="Rhea" id="RHEA:17989"/>
        <dbReference type="Rhea" id="RHEA-COMP:9863"/>
        <dbReference type="Rhea" id="RHEA-COMP:11604"/>
        <dbReference type="ChEBI" id="CHEBI:15378"/>
        <dbReference type="ChEBI" id="CHEBI:29999"/>
        <dbReference type="ChEBI" id="CHEBI:30616"/>
        <dbReference type="ChEBI" id="CHEBI:83421"/>
        <dbReference type="ChEBI" id="CHEBI:456216"/>
        <dbReference type="EC" id="2.7.11.1"/>
    </reaction>
</comment>
<evidence type="ECO:0000313" key="29">
    <source>
        <dbReference type="Proteomes" id="UP001066276"/>
    </source>
</evidence>
<feature type="domain" description="Protein kinase" evidence="27">
    <location>
        <begin position="12"/>
        <end position="267"/>
    </location>
</feature>
<sequence length="1281" mass="144756">MELGAGERLGQYSLLRPVGKGSYGEVNLAKHRRDGKKFVIKKLNLRNATSRERKAAEQEAQLLSRLKHPNIVAYRESWEGKDGLLYIVMDFCEGGDLYHKLKEQNGKLLDETQVVEWFVQITMALQYLHKENIMHRDLKTQNIFLTRTAIIKVGDLGIARVLENQQDMASTLIGTPYYMSPELFSNKPYNYKSDVWALGCCVYEMATLKHAFNAKDMNSLVFRIIEGKPPAMPKNYSPQLGELIGAMLSKDPSDRPHAKDILKRPYIKHHISLFLDNIKKRPARTPQPKGEAATPNVVPQGRRAPRNPSPTLQKRQGEETKKKSPVKSKPLGVGAQQKSSPESILSSDKNCNSSTDISLATLSKVDIDMSSDGRRGSKSDNLIQDERYCDRRGSKSGHLIQDESQTHSDRRGSKSGHLIQDESQGNGDRRGSKSGRLIQDERQRHSSVSDEVGPRKKASGPQLKANRPKAHTNPDVRPESRASKQTPSQDMEESDDTLKLLQPVSNSENMSVQEQMDSTDKLLEPFVPLSVPDGILQQDSGGAGEKVTSSLQPNSSESEPSVSRQRRHKRKEQEEQHSDKFDAVSPRPLPSPPLNVKRAGIRKTRSNADEHSRAVCDSSSTEAAESTDRPLSARERRRLRISQEEMLPSAPRITRASSQSSYSESTPHLENEHIPKSRSSPQLAVRQKEAAPACHLSDEEFGSSTSSTDKSEGDAKEGKSDSSEMHDLVELMTQTLKMEVKDRDEAHPAPLCEFKLHRKYRDTLILHGKAAYEPQEFIFNDFPPGTVSEKVQRTIEALRRDVVQGLGVKLLEKVYDIMNEEDELEREHHLREQMGEKYTNYSMKVRHLKFFEENVKSRVAPSEHRFCGRDWTPGDVNAANASYMSVKYLKIDRGYELQIGLPQASTNLVSTAWLRTWIQVNVSSLKTSTDCETLQKITCLVSTAWLRTWIRVNVGSLKTSTECETLQKITCLVSTAWLRTWIQVNVRSLDTGTKCETLQMVTWLVSTAWLRTWIQVNVSSLKTSTECETLQMVTCLVSTAWLRTWMQVNVSSLKTSTECETLQKITCLVSTAWLRTWIRVNVGSLKTSTECETLQKITCLVSTAWLRTWIQVNVRSLDTGTKCETLQMVTWLVSTAWLRTWIQVNVSSLKTSTECETLQKVTCLVSTAWLRTWIQVNVSSLKTRTECETLQKVTCLVSTAWLRTWIQVNVSSLKTSTECETLQKVTCLVSTAWLRTWIQVNVSSLKTSTECETLQKITCLVSTAWLRTWIQVNVSCPEDEY</sequence>
<evidence type="ECO:0000256" key="21">
    <source>
        <dbReference type="ARBA" id="ARBA00048679"/>
    </source>
</evidence>
<evidence type="ECO:0000256" key="23">
    <source>
        <dbReference type="ARBA" id="ARBA00080102"/>
    </source>
</evidence>
<feature type="compositionally biased region" description="Polar residues" evidence="26">
    <location>
        <begin position="547"/>
        <end position="563"/>
    </location>
</feature>
<dbReference type="GO" id="GO:0005524">
    <property type="term" value="F:ATP binding"/>
    <property type="evidence" value="ECO:0007669"/>
    <property type="project" value="UniProtKB-UniRule"/>
</dbReference>
<organism evidence="28 29">
    <name type="scientific">Pleurodeles waltl</name>
    <name type="common">Iberian ribbed newt</name>
    <dbReference type="NCBI Taxonomy" id="8319"/>
    <lineage>
        <taxon>Eukaryota</taxon>
        <taxon>Metazoa</taxon>
        <taxon>Chordata</taxon>
        <taxon>Craniata</taxon>
        <taxon>Vertebrata</taxon>
        <taxon>Euteleostomi</taxon>
        <taxon>Amphibia</taxon>
        <taxon>Batrachia</taxon>
        <taxon>Caudata</taxon>
        <taxon>Salamandroidea</taxon>
        <taxon>Salamandridae</taxon>
        <taxon>Pleurodelinae</taxon>
        <taxon>Pleurodeles</taxon>
    </lineage>
</organism>
<dbReference type="Pfam" id="PF00069">
    <property type="entry name" value="Pkinase"/>
    <property type="match status" value="1"/>
</dbReference>
<evidence type="ECO:0000256" key="14">
    <source>
        <dbReference type="ARBA" id="ARBA00022776"/>
    </source>
</evidence>
<dbReference type="CDD" id="cd08223">
    <property type="entry name" value="STKc_Nek4"/>
    <property type="match status" value="1"/>
</dbReference>
<keyword evidence="13 25" id="KW-0547">Nucleotide-binding</keyword>
<dbReference type="Proteomes" id="UP001066276">
    <property type="component" value="Chromosome 9"/>
</dbReference>
<evidence type="ECO:0000256" key="22">
    <source>
        <dbReference type="ARBA" id="ARBA00067731"/>
    </source>
</evidence>
<evidence type="ECO:0000256" key="8">
    <source>
        <dbReference type="ARBA" id="ARBA00022527"/>
    </source>
</evidence>
<evidence type="ECO:0000256" key="16">
    <source>
        <dbReference type="ARBA" id="ARBA00022840"/>
    </source>
</evidence>
<gene>
    <name evidence="28" type="ORF">NDU88_008916</name>
</gene>
<accession>A0AAV7N823</accession>
<dbReference type="FunFam" id="3.30.200.20:FF:000247">
    <property type="entry name" value="serine/threonine-protein kinase Nek4 isoform X1"/>
    <property type="match status" value="1"/>
</dbReference>
<dbReference type="InterPro" id="IPR008271">
    <property type="entry name" value="Ser/Thr_kinase_AS"/>
</dbReference>
<dbReference type="SUPFAM" id="SSF56112">
    <property type="entry name" value="Protein kinase-like (PK-like)"/>
    <property type="match status" value="1"/>
</dbReference>
<keyword evidence="6" id="KW-0488">Methylation</keyword>
<keyword evidence="18" id="KW-0966">Cell projection</keyword>
<keyword evidence="29" id="KW-1185">Reference proteome</keyword>
<evidence type="ECO:0000256" key="24">
    <source>
        <dbReference type="ARBA" id="ARBA00082679"/>
    </source>
</evidence>
<proteinExistence type="inferred from homology"/>
<feature type="binding site" evidence="25">
    <location>
        <position position="42"/>
    </location>
    <ligand>
        <name>ATP</name>
        <dbReference type="ChEBI" id="CHEBI:30616"/>
    </ligand>
</feature>
<evidence type="ECO:0000256" key="10">
    <source>
        <dbReference type="ARBA" id="ARBA00022618"/>
    </source>
</evidence>
<dbReference type="PROSITE" id="PS00108">
    <property type="entry name" value="PROTEIN_KINASE_ST"/>
    <property type="match status" value="1"/>
</dbReference>
<evidence type="ECO:0000256" key="6">
    <source>
        <dbReference type="ARBA" id="ARBA00022481"/>
    </source>
</evidence>
<dbReference type="GO" id="GO:0051301">
    <property type="term" value="P:cell division"/>
    <property type="evidence" value="ECO:0007669"/>
    <property type="project" value="UniProtKB-KW"/>
</dbReference>
<dbReference type="InterPro" id="IPR011009">
    <property type="entry name" value="Kinase-like_dom_sf"/>
</dbReference>
<evidence type="ECO:0000256" key="25">
    <source>
        <dbReference type="PROSITE-ProRule" id="PRU10141"/>
    </source>
</evidence>
<dbReference type="SMART" id="SM00220">
    <property type="entry name" value="S_TKc"/>
    <property type="match status" value="1"/>
</dbReference>
<dbReference type="EMBL" id="JANPWB010000013">
    <property type="protein sequence ID" value="KAJ1111599.1"/>
    <property type="molecule type" value="Genomic_DNA"/>
</dbReference>
<feature type="compositionally biased region" description="Basic and acidic residues" evidence="26">
    <location>
        <begin position="571"/>
        <end position="582"/>
    </location>
</feature>
<dbReference type="GO" id="GO:0004674">
    <property type="term" value="F:protein serine/threonine kinase activity"/>
    <property type="evidence" value="ECO:0007669"/>
    <property type="project" value="UniProtKB-KW"/>
</dbReference>
<feature type="compositionally biased region" description="Basic and acidic residues" evidence="26">
    <location>
        <begin position="369"/>
        <end position="393"/>
    </location>
</feature>
<evidence type="ECO:0000256" key="2">
    <source>
        <dbReference type="ARBA" id="ARBA00004138"/>
    </source>
</evidence>
<dbReference type="PANTHER" id="PTHR44899">
    <property type="entry name" value="CAMK FAMILY PROTEIN KINASE"/>
    <property type="match status" value="1"/>
</dbReference>
<evidence type="ECO:0000256" key="1">
    <source>
        <dbReference type="ARBA" id="ARBA00001936"/>
    </source>
</evidence>
<evidence type="ECO:0000256" key="26">
    <source>
        <dbReference type="SAM" id="MobiDB-lite"/>
    </source>
</evidence>
<dbReference type="InterPro" id="IPR051131">
    <property type="entry name" value="NEK_Ser/Thr_kinase_NIMA"/>
</dbReference>
<dbReference type="InterPro" id="IPR000719">
    <property type="entry name" value="Prot_kinase_dom"/>
</dbReference>
<evidence type="ECO:0000256" key="13">
    <source>
        <dbReference type="ARBA" id="ARBA00022741"/>
    </source>
</evidence>
<dbReference type="PANTHER" id="PTHR44899:SF7">
    <property type="entry name" value="NIMA-RELATED KINASE"/>
    <property type="match status" value="1"/>
</dbReference>
<feature type="compositionally biased region" description="Basic and acidic residues" evidence="26">
    <location>
        <begin position="400"/>
        <end position="412"/>
    </location>
</feature>
<evidence type="ECO:0000256" key="4">
    <source>
        <dbReference type="ARBA" id="ARBA00010886"/>
    </source>
</evidence>
<feature type="compositionally biased region" description="Basic and acidic residues" evidence="26">
    <location>
        <begin position="709"/>
        <end position="726"/>
    </location>
</feature>
<evidence type="ECO:0000256" key="9">
    <source>
        <dbReference type="ARBA" id="ARBA00022553"/>
    </source>
</evidence>
<evidence type="ECO:0000256" key="11">
    <source>
        <dbReference type="ARBA" id="ARBA00022679"/>
    </source>
</evidence>
<keyword evidence="14" id="KW-0498">Mitosis</keyword>
<feature type="region of interest" description="Disordered" evidence="26">
    <location>
        <begin position="279"/>
        <end position="352"/>
    </location>
</feature>
<dbReference type="GO" id="GO:0046872">
    <property type="term" value="F:metal ion binding"/>
    <property type="evidence" value="ECO:0007669"/>
    <property type="project" value="UniProtKB-KW"/>
</dbReference>
<comment type="subcellular location">
    <subcellularLocation>
        <location evidence="2">Cell projection</location>
        <location evidence="2">Cilium</location>
    </subcellularLocation>
    <subcellularLocation>
        <location evidence="3">Cytoplasm</location>
    </subcellularLocation>
</comment>
<evidence type="ECO:0000256" key="20">
    <source>
        <dbReference type="ARBA" id="ARBA00047899"/>
    </source>
</evidence>
<evidence type="ECO:0000256" key="18">
    <source>
        <dbReference type="ARBA" id="ARBA00023273"/>
    </source>
</evidence>
<evidence type="ECO:0000256" key="17">
    <source>
        <dbReference type="ARBA" id="ARBA00022842"/>
    </source>
</evidence>
<keyword evidence="19" id="KW-0131">Cell cycle</keyword>
<keyword evidence="11" id="KW-0808">Transferase</keyword>
<evidence type="ECO:0000256" key="7">
    <source>
        <dbReference type="ARBA" id="ARBA00022490"/>
    </source>
</evidence>
<comment type="similarity">
    <text evidence="4">Belongs to the protein kinase superfamily. NEK Ser/Thr protein kinase family. NIMA subfamily.</text>
</comment>
<keyword evidence="8" id="KW-0723">Serine/threonine-protein kinase</keyword>
<evidence type="ECO:0000259" key="27">
    <source>
        <dbReference type="PROSITE" id="PS50011"/>
    </source>
</evidence>
<evidence type="ECO:0000256" key="15">
    <source>
        <dbReference type="ARBA" id="ARBA00022777"/>
    </source>
</evidence>
<evidence type="ECO:0000313" key="28">
    <source>
        <dbReference type="EMBL" id="KAJ1111599.1"/>
    </source>
</evidence>
<evidence type="ECO:0000256" key="12">
    <source>
        <dbReference type="ARBA" id="ARBA00022723"/>
    </source>
</evidence>
<dbReference type="PROSITE" id="PS00107">
    <property type="entry name" value="PROTEIN_KINASE_ATP"/>
    <property type="match status" value="1"/>
</dbReference>
<dbReference type="Gene3D" id="1.10.510.10">
    <property type="entry name" value="Transferase(Phosphotransferase) domain 1"/>
    <property type="match status" value="1"/>
</dbReference>
<comment type="catalytic activity">
    <reaction evidence="20">
        <text>L-threonyl-[protein] + ATP = O-phospho-L-threonyl-[protein] + ADP + H(+)</text>
        <dbReference type="Rhea" id="RHEA:46608"/>
        <dbReference type="Rhea" id="RHEA-COMP:11060"/>
        <dbReference type="Rhea" id="RHEA-COMP:11605"/>
        <dbReference type="ChEBI" id="CHEBI:15378"/>
        <dbReference type="ChEBI" id="CHEBI:30013"/>
        <dbReference type="ChEBI" id="CHEBI:30616"/>
        <dbReference type="ChEBI" id="CHEBI:61977"/>
        <dbReference type="ChEBI" id="CHEBI:456216"/>
        <dbReference type="EC" id="2.7.11.1"/>
    </reaction>
</comment>
<keyword evidence="17" id="KW-0460">Magnesium</keyword>
<name>A0AAV7N823_PLEWA</name>
<feature type="compositionally biased region" description="Polar residues" evidence="26">
    <location>
        <begin position="655"/>
        <end position="666"/>
    </location>
</feature>
<dbReference type="EC" id="2.7.11.1" evidence="5"/>
<feature type="compositionally biased region" description="Polar residues" evidence="26">
    <location>
        <begin position="336"/>
        <end position="352"/>
    </location>
</feature>
<dbReference type="InterPro" id="IPR017441">
    <property type="entry name" value="Protein_kinase_ATP_BS"/>
</dbReference>
<comment type="cofactor">
    <cofactor evidence="1">
        <name>Mn(2+)</name>
        <dbReference type="ChEBI" id="CHEBI:29035"/>
    </cofactor>
</comment>
<dbReference type="Gene3D" id="3.30.200.20">
    <property type="entry name" value="Phosphorylase Kinase, domain 1"/>
    <property type="match status" value="1"/>
</dbReference>
<feature type="compositionally biased region" description="Basic and acidic residues" evidence="26">
    <location>
        <begin position="472"/>
        <end position="482"/>
    </location>
</feature>
<evidence type="ECO:0000256" key="3">
    <source>
        <dbReference type="ARBA" id="ARBA00004496"/>
    </source>
</evidence>
<reference evidence="28" key="1">
    <citation type="journal article" date="2022" name="bioRxiv">
        <title>Sequencing and chromosome-scale assembly of the giantPleurodeles waltlgenome.</title>
        <authorList>
            <person name="Brown T."/>
            <person name="Elewa A."/>
            <person name="Iarovenko S."/>
            <person name="Subramanian E."/>
            <person name="Araus A.J."/>
            <person name="Petzold A."/>
            <person name="Susuki M."/>
            <person name="Suzuki K.-i.T."/>
            <person name="Hayashi T."/>
            <person name="Toyoda A."/>
            <person name="Oliveira C."/>
            <person name="Osipova E."/>
            <person name="Leigh N.D."/>
            <person name="Simon A."/>
            <person name="Yun M.H."/>
        </authorList>
    </citation>
    <scope>NUCLEOTIDE SEQUENCE</scope>
    <source>
        <strain evidence="28">20211129_DDA</strain>
        <tissue evidence="28">Liver</tissue>
    </source>
</reference>
<keyword evidence="10" id="KW-0132">Cell division</keyword>
<evidence type="ECO:0000256" key="5">
    <source>
        <dbReference type="ARBA" id="ARBA00012513"/>
    </source>
</evidence>
<protein>
    <recommendedName>
        <fullName evidence="22">Serine/threonine-protein kinase Nek4</fullName>
        <ecNumber evidence="5">2.7.11.1</ecNumber>
    </recommendedName>
    <alternativeName>
        <fullName evidence="24">Never in mitosis A-related kinase 4</fullName>
    </alternativeName>
    <alternativeName>
        <fullName evidence="23">Serine/threonine-protein kinase 2</fullName>
    </alternativeName>
</protein>